<protein>
    <submittedName>
        <fullName evidence="2">Uncharacterized protein</fullName>
    </submittedName>
</protein>
<feature type="signal peptide" evidence="1">
    <location>
        <begin position="1"/>
        <end position="21"/>
    </location>
</feature>
<accession>A0A6V8N965</accession>
<name>A0A6V8N965_9BACT</name>
<dbReference type="AlphaFoldDB" id="A0A6V8N965"/>
<dbReference type="EMBL" id="BLXZ01000003">
    <property type="protein sequence ID" value="GFO68424.1"/>
    <property type="molecule type" value="Genomic_DNA"/>
</dbReference>
<reference evidence="3" key="1">
    <citation type="submission" date="2020-06" db="EMBL/GenBank/DDBJ databases">
        <title>Draft genomic sequecing of Geomonas sp. Red745.</title>
        <authorList>
            <person name="Itoh H."/>
            <person name="Xu Z.X."/>
            <person name="Ushijima N."/>
            <person name="Masuda Y."/>
            <person name="Shiratori Y."/>
            <person name="Senoo K."/>
        </authorList>
    </citation>
    <scope>NUCLEOTIDE SEQUENCE [LARGE SCALE GENOMIC DNA]</scope>
    <source>
        <strain evidence="3">Red745</strain>
    </source>
</reference>
<proteinExistence type="predicted"/>
<dbReference type="Proteomes" id="UP000587586">
    <property type="component" value="Unassembled WGS sequence"/>
</dbReference>
<evidence type="ECO:0000313" key="3">
    <source>
        <dbReference type="Proteomes" id="UP000587586"/>
    </source>
</evidence>
<gene>
    <name evidence="2" type="ORF">GMLC_20030</name>
</gene>
<evidence type="ECO:0000313" key="2">
    <source>
        <dbReference type="EMBL" id="GFO68424.1"/>
    </source>
</evidence>
<comment type="caution">
    <text evidence="2">The sequence shown here is derived from an EMBL/GenBank/DDBJ whole genome shotgun (WGS) entry which is preliminary data.</text>
</comment>
<organism evidence="2 3">
    <name type="scientific">Geomonas limicola</name>
    <dbReference type="NCBI Taxonomy" id="2740186"/>
    <lineage>
        <taxon>Bacteria</taxon>
        <taxon>Pseudomonadati</taxon>
        <taxon>Thermodesulfobacteriota</taxon>
        <taxon>Desulfuromonadia</taxon>
        <taxon>Geobacterales</taxon>
        <taxon>Geobacteraceae</taxon>
        <taxon>Geomonas</taxon>
    </lineage>
</organism>
<feature type="chain" id="PRO_5027646771" evidence="1">
    <location>
        <begin position="22"/>
        <end position="155"/>
    </location>
</feature>
<evidence type="ECO:0000256" key="1">
    <source>
        <dbReference type="SAM" id="SignalP"/>
    </source>
</evidence>
<keyword evidence="1" id="KW-0732">Signal</keyword>
<keyword evidence="3" id="KW-1185">Reference proteome</keyword>
<sequence>MRKIFLVVLMVQLFGSSVAFAQPAPTLEETARYLERAMAGGTSEPRKESYRYVRADGCTLTYNVLGTYPSGGLYDITYRDLDFSSLDPAESRFGHDYTSFVMLYFDKPVRYQQGGEELKIRTVVVNVSDDERAGQLFEAFLRLARLCSAGKNPLP</sequence>